<dbReference type="GO" id="GO:0046872">
    <property type="term" value="F:metal ion binding"/>
    <property type="evidence" value="ECO:0007669"/>
    <property type="project" value="UniProtKB-KW"/>
</dbReference>
<dbReference type="InterPro" id="IPR001155">
    <property type="entry name" value="OxRdtase_FMN_N"/>
</dbReference>
<dbReference type="Gene3D" id="3.50.50.60">
    <property type="entry name" value="FAD/NAD(P)-binding domain"/>
    <property type="match status" value="1"/>
</dbReference>
<dbReference type="Gene3D" id="3.40.50.720">
    <property type="entry name" value="NAD(P)-binding Rossmann-like Domain"/>
    <property type="match status" value="1"/>
</dbReference>
<gene>
    <name evidence="11" type="ORF">HNQ99_000941</name>
</gene>
<dbReference type="InterPro" id="IPR051793">
    <property type="entry name" value="NADH:flavin_oxidoreductase"/>
</dbReference>
<evidence type="ECO:0000256" key="5">
    <source>
        <dbReference type="ARBA" id="ARBA00022643"/>
    </source>
</evidence>
<dbReference type="Proteomes" id="UP000575068">
    <property type="component" value="Unassembled WGS sequence"/>
</dbReference>
<evidence type="ECO:0000256" key="8">
    <source>
        <dbReference type="ARBA" id="ARBA00023004"/>
    </source>
</evidence>
<dbReference type="EMBL" id="JACHOV010000003">
    <property type="protein sequence ID" value="MBB4640648.1"/>
    <property type="molecule type" value="Genomic_DNA"/>
</dbReference>
<dbReference type="SUPFAM" id="SSF51395">
    <property type="entry name" value="FMN-linked oxidoreductases"/>
    <property type="match status" value="1"/>
</dbReference>
<evidence type="ECO:0000313" key="12">
    <source>
        <dbReference type="Proteomes" id="UP000575068"/>
    </source>
</evidence>
<comment type="cofactor">
    <cofactor evidence="1">
        <name>FMN</name>
        <dbReference type="ChEBI" id="CHEBI:58210"/>
    </cofactor>
</comment>
<evidence type="ECO:0000256" key="3">
    <source>
        <dbReference type="ARBA" id="ARBA00011048"/>
    </source>
</evidence>
<keyword evidence="9" id="KW-0411">Iron-sulfur</keyword>
<organism evidence="11 12">
    <name type="scientific">Rhizorhapis suberifaciens</name>
    <name type="common">corky root of lettuce</name>
    <dbReference type="NCBI Taxonomy" id="13656"/>
    <lineage>
        <taxon>Bacteria</taxon>
        <taxon>Pseudomonadati</taxon>
        <taxon>Pseudomonadota</taxon>
        <taxon>Alphaproteobacteria</taxon>
        <taxon>Sphingomonadales</taxon>
        <taxon>Sphingomonadaceae</taxon>
        <taxon>Rhizorhapis</taxon>
    </lineage>
</organism>
<dbReference type="PRINTS" id="PR00368">
    <property type="entry name" value="FADPNR"/>
</dbReference>
<dbReference type="GO" id="GO:0051536">
    <property type="term" value="F:iron-sulfur cluster binding"/>
    <property type="evidence" value="ECO:0007669"/>
    <property type="project" value="UniProtKB-KW"/>
</dbReference>
<evidence type="ECO:0000256" key="9">
    <source>
        <dbReference type="ARBA" id="ARBA00023014"/>
    </source>
</evidence>
<dbReference type="GO" id="GO:0010181">
    <property type="term" value="F:FMN binding"/>
    <property type="evidence" value="ECO:0007669"/>
    <property type="project" value="InterPro"/>
</dbReference>
<keyword evidence="7" id="KW-0560">Oxidoreductase</keyword>
<dbReference type="GO" id="GO:0016491">
    <property type="term" value="F:oxidoreductase activity"/>
    <property type="evidence" value="ECO:0007669"/>
    <property type="project" value="UniProtKB-KW"/>
</dbReference>
<reference evidence="11 12" key="1">
    <citation type="submission" date="2020-08" db="EMBL/GenBank/DDBJ databases">
        <title>Genomic Encyclopedia of Type Strains, Phase IV (KMG-IV): sequencing the most valuable type-strain genomes for metagenomic binning, comparative biology and taxonomic classification.</title>
        <authorList>
            <person name="Goeker M."/>
        </authorList>
    </citation>
    <scope>NUCLEOTIDE SEQUENCE [LARGE SCALE GENOMIC DNA]</scope>
    <source>
        <strain evidence="11 12">DSM 7465</strain>
    </source>
</reference>
<keyword evidence="8" id="KW-0408">Iron</keyword>
<evidence type="ECO:0000313" key="11">
    <source>
        <dbReference type="EMBL" id="MBB4640648.1"/>
    </source>
</evidence>
<comment type="cofactor">
    <cofactor evidence="2">
        <name>[4Fe-4S] cluster</name>
        <dbReference type="ChEBI" id="CHEBI:49883"/>
    </cofactor>
</comment>
<evidence type="ECO:0000256" key="7">
    <source>
        <dbReference type="ARBA" id="ARBA00023002"/>
    </source>
</evidence>
<dbReference type="InterPro" id="IPR036188">
    <property type="entry name" value="FAD/NAD-bd_sf"/>
</dbReference>
<evidence type="ECO:0000256" key="6">
    <source>
        <dbReference type="ARBA" id="ARBA00022723"/>
    </source>
</evidence>
<keyword evidence="4" id="KW-0285">Flavoprotein</keyword>
<keyword evidence="12" id="KW-1185">Reference proteome</keyword>
<comment type="caution">
    <text evidence="11">The sequence shown here is derived from an EMBL/GenBank/DDBJ whole genome shotgun (WGS) entry which is preliminary data.</text>
</comment>
<dbReference type="PANTHER" id="PTHR42917">
    <property type="entry name" value="2,4-DIENOYL-COA REDUCTASE"/>
    <property type="match status" value="1"/>
</dbReference>
<dbReference type="Gene3D" id="3.20.20.70">
    <property type="entry name" value="Aldolase class I"/>
    <property type="match status" value="1"/>
</dbReference>
<comment type="similarity">
    <text evidence="3">In the N-terminal section; belongs to the NADH:flavin oxidoreductase/NADH oxidase family.</text>
</comment>
<dbReference type="InterPro" id="IPR013785">
    <property type="entry name" value="Aldolase_TIM"/>
</dbReference>
<name>A0A840HSV7_9SPHN</name>
<feature type="domain" description="NADH:flavin oxidoreductase/NADH oxidase N-terminal" evidence="10">
    <location>
        <begin position="8"/>
        <end position="323"/>
    </location>
</feature>
<protein>
    <submittedName>
        <fullName evidence="11">2,4-dienoyl-CoA reductase-like NADH-dependent reductase (Old Yellow Enzyme family)/thioredoxin reductase</fullName>
    </submittedName>
</protein>
<dbReference type="Pfam" id="PF12831">
    <property type="entry name" value="FAD_oxidored"/>
    <property type="match status" value="1"/>
</dbReference>
<proteinExistence type="inferred from homology"/>
<evidence type="ECO:0000256" key="1">
    <source>
        <dbReference type="ARBA" id="ARBA00001917"/>
    </source>
</evidence>
<dbReference type="RefSeq" id="WP_184474491.1">
    <property type="nucleotide sequence ID" value="NZ_JACHOV010000003.1"/>
</dbReference>
<dbReference type="PANTHER" id="PTHR42917:SF2">
    <property type="entry name" value="2,4-DIENOYL-COA REDUCTASE [(2E)-ENOYL-COA-PRODUCING]"/>
    <property type="match status" value="1"/>
</dbReference>
<evidence type="ECO:0000256" key="2">
    <source>
        <dbReference type="ARBA" id="ARBA00001966"/>
    </source>
</evidence>
<dbReference type="AlphaFoldDB" id="A0A840HSV7"/>
<keyword evidence="5" id="KW-0288">FMN</keyword>
<dbReference type="Pfam" id="PF00724">
    <property type="entry name" value="Oxidored_FMN"/>
    <property type="match status" value="1"/>
</dbReference>
<dbReference type="SUPFAM" id="SSF51905">
    <property type="entry name" value="FAD/NAD(P)-binding domain"/>
    <property type="match status" value="1"/>
</dbReference>
<evidence type="ECO:0000259" key="10">
    <source>
        <dbReference type="Pfam" id="PF00724"/>
    </source>
</evidence>
<accession>A0A840HSV7</accession>
<evidence type="ECO:0000256" key="4">
    <source>
        <dbReference type="ARBA" id="ARBA00022630"/>
    </source>
</evidence>
<sequence>MSYTHVDKPIRLGNLEVKNRTFRPAHGTGIGWGAMTDALIAYHEERARGGVGLIISEVGSVHPSTAFNLDIYKPEIEDGMRAFAERIKRHGTAVFQQLWHAGAAFGPHDGSPPWSASDIPNVANGVVPTPMTKDMIDEIVGAYADCARRMEQYGLDGVDIHGAHGYLPAQFFSPNSNKREDEYGGSFENRARFIMELMRAIRNAVSRDFVVGIRVGTDLIENGLSIEDYLKLTHMLEAEALIDYVNLSVGSYNRNDKMIGGMNEPVGYELPYGIPITHHVQLPTLVTGRFRTLEECDQVIRAGDADMVGLVRATIADPYLVTKSLAGEADRVRPCIACNQACVTKQIYGLPIECAVNAGAGHELERGDHLLQPAPEPGHIVVVGGGPAGLEAARVAALRGHKVTLMEANSHLGGSMRAAAKAPTRHQMIDIVTWLEEEVYRLGVDVQLSTYVDAEDVLATDPDAVIVATGAMERMDGMQISHPGEPIKGVERRGVISSTELFMMTPANLGRTAVVIDDVGHYEGLGSAEFLVSQGLEVTYVTPKREIAPHVWATLMLEPFLQRMQGKPFRFMIRTRGIAIEEGRVIVGPAHLQATLQDSTELAADTVILVSSNRQNRDIYDGLLGRIAHLHLVGDASSPRYLQTAIREGYLAGATV</sequence>
<keyword evidence="6" id="KW-0479">Metal-binding</keyword>